<organism evidence="1 2">
    <name type="scientific">Hymenobacter fastidiosus</name>
    <dbReference type="NCBI Taxonomy" id="486264"/>
    <lineage>
        <taxon>Bacteria</taxon>
        <taxon>Pseudomonadati</taxon>
        <taxon>Bacteroidota</taxon>
        <taxon>Cytophagia</taxon>
        <taxon>Cytophagales</taxon>
        <taxon>Hymenobacteraceae</taxon>
        <taxon>Hymenobacter</taxon>
    </lineage>
</organism>
<dbReference type="Proteomes" id="UP001500567">
    <property type="component" value="Unassembled WGS sequence"/>
</dbReference>
<proteinExistence type="predicted"/>
<name>A0ABP7SZX6_9BACT</name>
<reference evidence="2" key="1">
    <citation type="journal article" date="2019" name="Int. J. Syst. Evol. Microbiol.">
        <title>The Global Catalogue of Microorganisms (GCM) 10K type strain sequencing project: providing services to taxonomists for standard genome sequencing and annotation.</title>
        <authorList>
            <consortium name="The Broad Institute Genomics Platform"/>
            <consortium name="The Broad Institute Genome Sequencing Center for Infectious Disease"/>
            <person name="Wu L."/>
            <person name="Ma J."/>
        </authorList>
    </citation>
    <scope>NUCLEOTIDE SEQUENCE [LARGE SCALE GENOMIC DNA]</scope>
    <source>
        <strain evidence="2">JCM 17224</strain>
    </source>
</reference>
<evidence type="ECO:0008006" key="3">
    <source>
        <dbReference type="Google" id="ProtNLM"/>
    </source>
</evidence>
<evidence type="ECO:0000313" key="2">
    <source>
        <dbReference type="Proteomes" id="UP001500567"/>
    </source>
</evidence>
<dbReference type="EMBL" id="BAABDJ010000040">
    <property type="protein sequence ID" value="GAA4018989.1"/>
    <property type="molecule type" value="Genomic_DNA"/>
</dbReference>
<gene>
    <name evidence="1" type="ORF">GCM10022408_36180</name>
</gene>
<dbReference type="RefSeq" id="WP_345074965.1">
    <property type="nucleotide sequence ID" value="NZ_BAABDJ010000040.1"/>
</dbReference>
<evidence type="ECO:0000313" key="1">
    <source>
        <dbReference type="EMBL" id="GAA4018989.1"/>
    </source>
</evidence>
<sequence>MDLQHVLCDGKGVLLTGCYLRADPRCATSRKHTREPLLLETCVPGISAAGTMARGASAVGEGSMAIKFVHQYLDE</sequence>
<keyword evidence="2" id="KW-1185">Reference proteome</keyword>
<protein>
    <recommendedName>
        <fullName evidence="3">FAD/NAD(P)-binding domain-containing protein</fullName>
    </recommendedName>
</protein>
<accession>A0ABP7SZX6</accession>
<comment type="caution">
    <text evidence="1">The sequence shown here is derived from an EMBL/GenBank/DDBJ whole genome shotgun (WGS) entry which is preliminary data.</text>
</comment>